<evidence type="ECO:0000313" key="2">
    <source>
        <dbReference type="EMBL" id="GHC47525.1"/>
    </source>
</evidence>
<dbReference type="SUPFAM" id="SSF51430">
    <property type="entry name" value="NAD(P)-linked oxidoreductase"/>
    <property type="match status" value="1"/>
</dbReference>
<name>A0A918TJA8_9BACT</name>
<accession>A0A918TJA8</accession>
<dbReference type="EMBL" id="BMXI01000004">
    <property type="protein sequence ID" value="GHC47525.1"/>
    <property type="molecule type" value="Genomic_DNA"/>
</dbReference>
<dbReference type="Gene3D" id="3.20.20.100">
    <property type="entry name" value="NADP-dependent oxidoreductase domain"/>
    <property type="match status" value="1"/>
</dbReference>
<organism evidence="2 3">
    <name type="scientific">Roseibacillus persicicus</name>
    <dbReference type="NCBI Taxonomy" id="454148"/>
    <lineage>
        <taxon>Bacteria</taxon>
        <taxon>Pseudomonadati</taxon>
        <taxon>Verrucomicrobiota</taxon>
        <taxon>Verrucomicrobiia</taxon>
        <taxon>Verrucomicrobiales</taxon>
        <taxon>Verrucomicrobiaceae</taxon>
        <taxon>Roseibacillus</taxon>
    </lineage>
</organism>
<feature type="domain" description="NADP-dependent oxidoreductase" evidence="1">
    <location>
        <begin position="51"/>
        <end position="212"/>
    </location>
</feature>
<keyword evidence="3" id="KW-1185">Reference proteome</keyword>
<sequence length="335" mass="37842">MTDRRTFLRTLAASTVASTLANGESTSDKLGQVLPTRLLGRTGERITSFTLGGSHCEKAASEKESQHIIETAIELGVRSFDNARNYGEGNAEVVYGKFLTPRYREHIFLTTKTSRGTAKAVRTQLEESLRLMKTDYLDLWQIHSIESPEDVDNRIKNGVLDEFLKAREEGKARYLGFTGHSSFRAHLHLLKRLKELGTPLDTCLMPMNLVDPHYDSYIVNVLPELLKDRYGIFAMKSLACGTMLGVPPFWRRGKEEELPSLTDKLDLTVEDMHHYVYSLPVSSLVSGCETADQVKENIAILKSYKGMDAKKRDELIVKVKPFAGRTFEYYKKPIS</sequence>
<dbReference type="CDD" id="cd19100">
    <property type="entry name" value="AKR_unchar"/>
    <property type="match status" value="1"/>
</dbReference>
<proteinExistence type="predicted"/>
<comment type="caution">
    <text evidence="2">The sequence shown here is derived from an EMBL/GenBank/DDBJ whole genome shotgun (WGS) entry which is preliminary data.</text>
</comment>
<reference evidence="2" key="1">
    <citation type="journal article" date="2014" name="Int. J. Syst. Evol. Microbiol.">
        <title>Complete genome sequence of Corynebacterium casei LMG S-19264T (=DSM 44701T), isolated from a smear-ripened cheese.</title>
        <authorList>
            <consortium name="US DOE Joint Genome Institute (JGI-PGF)"/>
            <person name="Walter F."/>
            <person name="Albersmeier A."/>
            <person name="Kalinowski J."/>
            <person name="Ruckert C."/>
        </authorList>
    </citation>
    <scope>NUCLEOTIDE SEQUENCE</scope>
    <source>
        <strain evidence="2">KCTC 12988</strain>
    </source>
</reference>
<dbReference type="PANTHER" id="PTHR43312">
    <property type="entry name" value="D-THREO-ALDOSE 1-DEHYDROGENASE"/>
    <property type="match status" value="1"/>
</dbReference>
<gene>
    <name evidence="2" type="ORF">GCM10007100_11560</name>
</gene>
<dbReference type="InterPro" id="IPR023210">
    <property type="entry name" value="NADP_OxRdtase_dom"/>
</dbReference>
<reference evidence="2" key="2">
    <citation type="submission" date="2020-09" db="EMBL/GenBank/DDBJ databases">
        <authorList>
            <person name="Sun Q."/>
            <person name="Kim S."/>
        </authorList>
    </citation>
    <scope>NUCLEOTIDE SEQUENCE</scope>
    <source>
        <strain evidence="2">KCTC 12988</strain>
    </source>
</reference>
<dbReference type="AlphaFoldDB" id="A0A918TJA8"/>
<evidence type="ECO:0000313" key="3">
    <source>
        <dbReference type="Proteomes" id="UP000644507"/>
    </source>
</evidence>
<dbReference type="InterPro" id="IPR053135">
    <property type="entry name" value="AKR2_Oxidoreductase"/>
</dbReference>
<protein>
    <submittedName>
        <fullName evidence="2">Oxidoreductase</fullName>
    </submittedName>
</protein>
<dbReference type="RefSeq" id="WP_189568211.1">
    <property type="nucleotide sequence ID" value="NZ_BMXI01000004.1"/>
</dbReference>
<dbReference type="PANTHER" id="PTHR43312:SF1">
    <property type="entry name" value="NADP-DEPENDENT OXIDOREDUCTASE DOMAIN-CONTAINING PROTEIN"/>
    <property type="match status" value="1"/>
</dbReference>
<dbReference type="Pfam" id="PF00248">
    <property type="entry name" value="Aldo_ket_red"/>
    <property type="match status" value="1"/>
</dbReference>
<evidence type="ECO:0000259" key="1">
    <source>
        <dbReference type="Pfam" id="PF00248"/>
    </source>
</evidence>
<dbReference type="InterPro" id="IPR036812">
    <property type="entry name" value="NAD(P)_OxRdtase_dom_sf"/>
</dbReference>
<dbReference type="Proteomes" id="UP000644507">
    <property type="component" value="Unassembled WGS sequence"/>
</dbReference>